<proteinExistence type="predicted"/>
<sequence>MATNTAEATGTAWPVPEKSLFGGLHRPLGDLSLIGPSSNSPFAAAMGPPAHLVTGLVGAEKWHRDTHATVHETSKLTQRCAKDALDLWCPLRAPGQPEETPYEKKTKIDSWKFKVDVHPTGEVTSKPPEGPGVTLWRSKIKPPPWVCKMALPCCRDYATLKNNEYVAQYVRETRLVVSRLRQALLEINDQFKMLLRWRLQLDSTLDQIRQGLVTNKQSQAIREHRPEVEKVPDKVDALMKWEKDEFLKQKAKLEGMMAMSEDHMKALGTCRQTLNMLCNERGRVLDLVPQPFRMVLLGAGRDSWLGLSRPSSPWVERNETPIPNPIAAFTPECAAALEDARRLTSLTKDVLQQMQKAINEAQDTRNTAHTTIENSLQGKRDETLCHKERLDITLAGTRSTLHRCQRFQHEMRVTRGMALGPESSKYLETREKLTRPVVQVYQRHVGTQLPEAAILNQSTAQLDRSIVETGENIDQLKATRRYLRNCIHDKQTGYHVDGSIKRLRQRRMLPRTNMNEVLDLVYT</sequence>
<dbReference type="AlphaFoldDB" id="A0AA35JZV8"/>
<protein>
    <recommendedName>
        <fullName evidence="3">Tektin</fullName>
    </recommendedName>
</protein>
<dbReference type="Proteomes" id="UP001178461">
    <property type="component" value="Chromosome 2"/>
</dbReference>
<name>A0AA35JZV8_9SAUR</name>
<reference evidence="1" key="1">
    <citation type="submission" date="2022-12" db="EMBL/GenBank/DDBJ databases">
        <authorList>
            <person name="Alioto T."/>
            <person name="Alioto T."/>
            <person name="Gomez Garrido J."/>
        </authorList>
    </citation>
    <scope>NUCLEOTIDE SEQUENCE</scope>
</reference>
<dbReference type="PANTHER" id="PTHR35081">
    <property type="entry name" value="COILED-COIL DOMAIN-CONTAINING PROTEIN 105"/>
    <property type="match status" value="1"/>
</dbReference>
<evidence type="ECO:0000313" key="1">
    <source>
        <dbReference type="EMBL" id="CAI5767748.1"/>
    </source>
</evidence>
<accession>A0AA35JZV8</accession>
<evidence type="ECO:0008006" key="3">
    <source>
        <dbReference type="Google" id="ProtNLM"/>
    </source>
</evidence>
<dbReference type="PANTHER" id="PTHR35081:SF1">
    <property type="entry name" value="COILED-COIL DOMAIN-CONTAINING PROTEIN 105"/>
    <property type="match status" value="1"/>
</dbReference>
<evidence type="ECO:0000313" key="2">
    <source>
        <dbReference type="Proteomes" id="UP001178461"/>
    </source>
</evidence>
<dbReference type="EMBL" id="OX395127">
    <property type="protein sequence ID" value="CAI5767748.1"/>
    <property type="molecule type" value="Genomic_DNA"/>
</dbReference>
<organism evidence="1 2">
    <name type="scientific">Podarcis lilfordi</name>
    <name type="common">Lilford's wall lizard</name>
    <dbReference type="NCBI Taxonomy" id="74358"/>
    <lineage>
        <taxon>Eukaryota</taxon>
        <taxon>Metazoa</taxon>
        <taxon>Chordata</taxon>
        <taxon>Craniata</taxon>
        <taxon>Vertebrata</taxon>
        <taxon>Euteleostomi</taxon>
        <taxon>Lepidosauria</taxon>
        <taxon>Squamata</taxon>
        <taxon>Bifurcata</taxon>
        <taxon>Unidentata</taxon>
        <taxon>Episquamata</taxon>
        <taxon>Laterata</taxon>
        <taxon>Lacertibaenia</taxon>
        <taxon>Lacertidae</taxon>
        <taxon>Podarcis</taxon>
    </lineage>
</organism>
<dbReference type="InterPro" id="IPR038949">
    <property type="entry name" value="TEKTL1"/>
</dbReference>
<gene>
    <name evidence="1" type="ORF">PODLI_1B017430</name>
</gene>
<keyword evidence="2" id="KW-1185">Reference proteome</keyword>